<protein>
    <submittedName>
        <fullName evidence="1">Uncharacterized protein</fullName>
    </submittedName>
</protein>
<proteinExistence type="predicted"/>
<dbReference type="Proteomes" id="UP000029227">
    <property type="component" value="Unassembled WGS sequence"/>
</dbReference>
<evidence type="ECO:0000313" key="1">
    <source>
        <dbReference type="EMBL" id="GAL07867.1"/>
    </source>
</evidence>
<gene>
    <name evidence="1" type="ORF">JCM19237_247</name>
</gene>
<dbReference type="AlphaFoldDB" id="A0A090RK33"/>
<evidence type="ECO:0000313" key="2">
    <source>
        <dbReference type="Proteomes" id="UP000029227"/>
    </source>
</evidence>
<organism evidence="1 2">
    <name type="scientific">Photobacterium aphoticum</name>
    <dbReference type="NCBI Taxonomy" id="754436"/>
    <lineage>
        <taxon>Bacteria</taxon>
        <taxon>Pseudomonadati</taxon>
        <taxon>Pseudomonadota</taxon>
        <taxon>Gammaproteobacteria</taxon>
        <taxon>Vibrionales</taxon>
        <taxon>Vibrionaceae</taxon>
        <taxon>Photobacterium</taxon>
    </lineage>
</organism>
<comment type="caution">
    <text evidence="1">The sequence shown here is derived from an EMBL/GenBank/DDBJ whole genome shotgun (WGS) entry which is preliminary data.</text>
</comment>
<accession>A0A090RK33</accession>
<sequence length="151" mass="16898">MLLEAMMSAGLDEEGARKAISLGEDEPYLIERVTELEAEVFFLESMLAEKTRNYVGRDQAAQERRQLGELILESVSSMPVFISNEQKAAIMRLESQDDMKVVANMFESIGRANFGDLPIGQSQSVIVDRAEGHNQTILKHSISFDAQRKFG</sequence>
<name>A0A090RK33_9GAMM</name>
<dbReference type="STRING" id="754436.JCM19237_247"/>
<dbReference type="EMBL" id="BBMN01000020">
    <property type="protein sequence ID" value="GAL07867.1"/>
    <property type="molecule type" value="Genomic_DNA"/>
</dbReference>
<reference evidence="1 2" key="1">
    <citation type="journal article" date="2014" name="Genome Announc.">
        <title>Draft Genome Sequences of Two Vibrionaceae Species, Vibrio ponticus C121 and Photobacterium aphoticum C119, Isolated as Coral Reef Microbiota.</title>
        <authorList>
            <person name="Al-saari N."/>
            <person name="Meirelles P.M."/>
            <person name="Mino S."/>
            <person name="Suda W."/>
            <person name="Oshima K."/>
            <person name="Hattori M."/>
            <person name="Ohkuma M."/>
            <person name="Thompson F.L."/>
            <person name="Gomez-Gil B."/>
            <person name="Sawabe T."/>
            <person name="Sawabe T."/>
        </authorList>
    </citation>
    <scope>NUCLEOTIDE SEQUENCE [LARGE SCALE GENOMIC DNA]</scope>
    <source>
        <strain evidence="1 2">JCM 19237</strain>
    </source>
</reference>